<keyword evidence="7 8" id="KW-0472">Membrane</keyword>
<dbReference type="Pfam" id="PF01925">
    <property type="entry name" value="TauE"/>
    <property type="match status" value="1"/>
</dbReference>
<dbReference type="RefSeq" id="WP_182542483.1">
    <property type="nucleotide sequence ID" value="NZ_JACGWZ010000001.1"/>
</dbReference>
<evidence type="ECO:0000256" key="1">
    <source>
        <dbReference type="ARBA" id="ARBA00004651"/>
    </source>
</evidence>
<evidence type="ECO:0000256" key="8">
    <source>
        <dbReference type="RuleBase" id="RU363041"/>
    </source>
</evidence>
<dbReference type="PANTHER" id="PTHR30269:SF0">
    <property type="entry name" value="MEMBRANE TRANSPORTER PROTEIN YFCA-RELATED"/>
    <property type="match status" value="1"/>
</dbReference>
<evidence type="ECO:0000256" key="6">
    <source>
        <dbReference type="ARBA" id="ARBA00022989"/>
    </source>
</evidence>
<feature type="transmembrane region" description="Helical" evidence="8">
    <location>
        <begin position="206"/>
        <end position="226"/>
    </location>
</feature>
<proteinExistence type="inferred from homology"/>
<dbReference type="InterPro" id="IPR052017">
    <property type="entry name" value="TSUP"/>
</dbReference>
<evidence type="ECO:0000256" key="5">
    <source>
        <dbReference type="ARBA" id="ARBA00022692"/>
    </source>
</evidence>
<protein>
    <recommendedName>
        <fullName evidence="8">Probable membrane transporter protein</fullName>
    </recommendedName>
</protein>
<comment type="caution">
    <text evidence="9">The sequence shown here is derived from an EMBL/GenBank/DDBJ whole genome shotgun (WGS) entry which is preliminary data.</text>
</comment>
<keyword evidence="5 8" id="KW-0812">Transmembrane</keyword>
<keyword evidence="6 8" id="KW-1133">Transmembrane helix</keyword>
<dbReference type="InterPro" id="IPR002781">
    <property type="entry name" value="TM_pro_TauE-like"/>
</dbReference>
<dbReference type="AlphaFoldDB" id="A0A839DUN3"/>
<reference evidence="9 10" key="1">
    <citation type="submission" date="2020-07" db="EMBL/GenBank/DDBJ databases">
        <title>Sequencing the genomes of 1000 actinobacteria strains.</title>
        <authorList>
            <person name="Klenk H.-P."/>
        </authorList>
    </citation>
    <scope>NUCLEOTIDE SEQUENCE [LARGE SCALE GENOMIC DNA]</scope>
    <source>
        <strain evidence="9 10">DSM 45975</strain>
    </source>
</reference>
<feature type="transmembrane region" description="Helical" evidence="8">
    <location>
        <begin position="233"/>
        <end position="251"/>
    </location>
</feature>
<dbReference type="EMBL" id="JACGWZ010000001">
    <property type="protein sequence ID" value="MBA8823107.1"/>
    <property type="molecule type" value="Genomic_DNA"/>
</dbReference>
<evidence type="ECO:0000256" key="4">
    <source>
        <dbReference type="ARBA" id="ARBA00022475"/>
    </source>
</evidence>
<comment type="similarity">
    <text evidence="2 8">Belongs to the 4-toluene sulfonate uptake permease (TSUP) (TC 2.A.102) family.</text>
</comment>
<evidence type="ECO:0000256" key="2">
    <source>
        <dbReference type="ARBA" id="ARBA00009142"/>
    </source>
</evidence>
<dbReference type="PANTHER" id="PTHR30269">
    <property type="entry name" value="TRANSMEMBRANE PROTEIN YFCA"/>
    <property type="match status" value="1"/>
</dbReference>
<dbReference type="Proteomes" id="UP000569329">
    <property type="component" value="Unassembled WGS sequence"/>
</dbReference>
<evidence type="ECO:0000256" key="7">
    <source>
        <dbReference type="ARBA" id="ARBA00023136"/>
    </source>
</evidence>
<evidence type="ECO:0000313" key="10">
    <source>
        <dbReference type="Proteomes" id="UP000569329"/>
    </source>
</evidence>
<keyword evidence="3" id="KW-0813">Transport</keyword>
<keyword evidence="10" id="KW-1185">Reference proteome</keyword>
<dbReference type="GO" id="GO:0005886">
    <property type="term" value="C:plasma membrane"/>
    <property type="evidence" value="ECO:0007669"/>
    <property type="project" value="UniProtKB-SubCell"/>
</dbReference>
<evidence type="ECO:0000256" key="3">
    <source>
        <dbReference type="ARBA" id="ARBA00022448"/>
    </source>
</evidence>
<organism evidence="9 10">
    <name type="scientific">Halosaccharopolyspora lacisalsi</name>
    <dbReference type="NCBI Taxonomy" id="1000566"/>
    <lineage>
        <taxon>Bacteria</taxon>
        <taxon>Bacillati</taxon>
        <taxon>Actinomycetota</taxon>
        <taxon>Actinomycetes</taxon>
        <taxon>Pseudonocardiales</taxon>
        <taxon>Pseudonocardiaceae</taxon>
        <taxon>Halosaccharopolyspora</taxon>
    </lineage>
</organism>
<accession>A0A839DUN3</accession>
<comment type="subcellular location">
    <subcellularLocation>
        <location evidence="1 8">Cell membrane</location>
        <topology evidence="1 8">Multi-pass membrane protein</topology>
    </subcellularLocation>
</comment>
<sequence>MFTGWLELVLFAVVGFLSGAINAVAGGGSLLVFPALLASGMTPLVANVTNSVAQGPGFVGAVVGQRHDLADNRRRLVPTSIAAVLGSAVGCALLLTLPGSVFDMVVPALVGLSAVLMAFQNLIRKWLGNPDSHGPDKTVLLTAGIFLASVYGGYFGGARSVILIVILVLTANAALRTLNAAKNWLSFVGSAVTLLIYALVAPVDWLAVLTLVPTTLLGGFVGSKLARRLPSTALRYTVVVIAAAVAVYMFLD</sequence>
<feature type="transmembrane region" description="Helical" evidence="8">
    <location>
        <begin position="76"/>
        <end position="97"/>
    </location>
</feature>
<feature type="transmembrane region" description="Helical" evidence="8">
    <location>
        <begin position="183"/>
        <end position="200"/>
    </location>
</feature>
<evidence type="ECO:0000313" key="9">
    <source>
        <dbReference type="EMBL" id="MBA8823107.1"/>
    </source>
</evidence>
<gene>
    <name evidence="9" type="ORF">FHX42_000436</name>
</gene>
<name>A0A839DUN3_9PSEU</name>
<keyword evidence="4 8" id="KW-1003">Cell membrane</keyword>
<feature type="transmembrane region" description="Helical" evidence="8">
    <location>
        <begin position="143"/>
        <end position="171"/>
    </location>
</feature>